<evidence type="ECO:0000256" key="3">
    <source>
        <dbReference type="ARBA" id="ARBA00023157"/>
    </source>
</evidence>
<evidence type="ECO:0000256" key="12">
    <source>
        <dbReference type="PROSITE-ProRule" id="PRU01355"/>
    </source>
</evidence>
<evidence type="ECO:0000256" key="8">
    <source>
        <dbReference type="PIRSR" id="PIRSR601548-3"/>
    </source>
</evidence>
<evidence type="ECO:0000256" key="10">
    <source>
        <dbReference type="PIRSR" id="PIRSR601548-6"/>
    </source>
</evidence>
<feature type="binding site" evidence="7">
    <location>
        <position position="497"/>
    </location>
    <ligand>
        <name>chloride</name>
        <dbReference type="ChEBI" id="CHEBI:17996"/>
        <label>1</label>
    </ligand>
</feature>
<evidence type="ECO:0000256" key="4">
    <source>
        <dbReference type="ARBA" id="ARBA00023180"/>
    </source>
</evidence>
<organism evidence="13 14">
    <name type="scientific">Cotesia typhae</name>
    <dbReference type="NCBI Taxonomy" id="2053667"/>
    <lineage>
        <taxon>Eukaryota</taxon>
        <taxon>Metazoa</taxon>
        <taxon>Ecdysozoa</taxon>
        <taxon>Arthropoda</taxon>
        <taxon>Hexapoda</taxon>
        <taxon>Insecta</taxon>
        <taxon>Pterygota</taxon>
        <taxon>Neoptera</taxon>
        <taxon>Endopterygota</taxon>
        <taxon>Hymenoptera</taxon>
        <taxon>Apocrita</taxon>
        <taxon>Ichneumonoidea</taxon>
        <taxon>Braconidae</taxon>
        <taxon>Microgastrinae</taxon>
        <taxon>Cotesia</taxon>
    </lineage>
</organism>
<evidence type="ECO:0000256" key="11">
    <source>
        <dbReference type="PIRSR" id="PIRSR601548-8"/>
    </source>
</evidence>
<feature type="binding site" evidence="8">
    <location>
        <position position="362"/>
    </location>
    <ligand>
        <name>Zn(2+)</name>
        <dbReference type="ChEBI" id="CHEBI:29105"/>
        <label>1</label>
        <note>catalytic</note>
    </ligand>
</feature>
<dbReference type="GO" id="GO:0006508">
    <property type="term" value="P:proteolysis"/>
    <property type="evidence" value="ECO:0007669"/>
    <property type="project" value="InterPro"/>
</dbReference>
<proteinExistence type="inferred from homology"/>
<dbReference type="PANTHER" id="PTHR10514">
    <property type="entry name" value="ANGIOTENSIN-CONVERTING ENZYME"/>
    <property type="match status" value="1"/>
</dbReference>
<comment type="similarity">
    <text evidence="1 12">Belongs to the peptidase M2 family.</text>
</comment>
<dbReference type="OrthoDB" id="10029630at2759"/>
<dbReference type="AlphaFoldDB" id="A0A8J5R5N8"/>
<keyword evidence="2" id="KW-0732">Signal</keyword>
<dbReference type="GO" id="GO:0008241">
    <property type="term" value="F:peptidyl-dipeptidase activity"/>
    <property type="evidence" value="ECO:0007669"/>
    <property type="project" value="InterPro"/>
</dbReference>
<evidence type="ECO:0000256" key="6">
    <source>
        <dbReference type="PIRSR" id="PIRSR601548-10"/>
    </source>
</evidence>
<gene>
    <name evidence="13" type="ORF">G9C98_001975</name>
</gene>
<keyword evidence="14" id="KW-1185">Reference proteome</keyword>
<sequence>MEILHRRLYIIVLSSWRCIPTCLIAQLLFLSLVSCQLDLPPLRDERGPDSYNQRDRASIDPYQRDRGVRINDLDYKNVLARLDFQGAERCSNNVAAQWNYETNVNEYTQLQALDVSNQRDPVLQRRLRYLAIVGPAALPLDQLDRYNRLINDMLAIYNSATICAHNDPFRCGLRLYPEISKIMAKSRDWDELQWVWVEWRRRSGSQIRDLYTQLIFLNNEVARLNNFTDAAEYWMFPYESPDFQQEIDEVWNSVRPLYEELHAYIRKKLRDRYGPERIGGHTPLPAHILDMFRVGEEFYLSLNLSAMPPEFWAGSIIVDPGDRPLICQPSAWDFCNRLDYRIKMCTKVTMKDLITVHHEMAHIQYFLHYSNLPREFRDGANPGFHEAVGEAVALSVGSPRHLQTLGLANKYIDEPAADINYLFSLAMEKLPLLPFSIAVDRWRYDVFRGIVNREEYNCHWHRMMEVYAGIKPPVLRSEDDFDPGAKYHIPANVPYVR</sequence>
<feature type="binding site" evidence="7">
    <location>
        <position position="238"/>
    </location>
    <ligand>
        <name>chloride</name>
        <dbReference type="ChEBI" id="CHEBI:17996"/>
        <label>1</label>
    </ligand>
</feature>
<evidence type="ECO:0000256" key="9">
    <source>
        <dbReference type="PIRSR" id="PIRSR601548-4"/>
    </source>
</evidence>
<dbReference type="CDD" id="cd06461">
    <property type="entry name" value="M2_ACE"/>
    <property type="match status" value="1"/>
</dbReference>
<comment type="caution">
    <text evidence="12">Lacks conserved residue(s) required for the propagation of feature annotation.</text>
</comment>
<dbReference type="PROSITE" id="PS51257">
    <property type="entry name" value="PROKAR_LIPOPROTEIN"/>
    <property type="match status" value="1"/>
</dbReference>
<reference evidence="13" key="2">
    <citation type="submission" date="2021-04" db="EMBL/GenBank/DDBJ databases">
        <title>Genome-wide patterns of bracovirus chromosomal integration into multiple host tissues during parasitism.</title>
        <authorList>
            <person name="Chebbi M.A.C."/>
        </authorList>
    </citation>
    <scope>NUCLEOTIDE SEQUENCE</scope>
    <source>
        <tissue evidence="13">Whole body</tissue>
    </source>
</reference>
<evidence type="ECO:0000313" key="13">
    <source>
        <dbReference type="EMBL" id="KAG8040987.1"/>
    </source>
</evidence>
<dbReference type="Proteomes" id="UP000729913">
    <property type="component" value="Unassembled WGS sequence"/>
</dbReference>
<feature type="active site" description="Proton acceptor 2" evidence="10">
    <location>
        <position position="359"/>
    </location>
</feature>
<evidence type="ECO:0008006" key="15">
    <source>
        <dbReference type="Google" id="ProtNLM"/>
    </source>
</evidence>
<feature type="binding site" evidence="11">
    <location>
        <position position="386"/>
    </location>
    <ligand>
        <name>Zn(2+)</name>
        <dbReference type="ChEBI" id="CHEBI:29105"/>
        <label>2</label>
        <note>catalytic</note>
    </ligand>
</feature>
<evidence type="ECO:0000313" key="14">
    <source>
        <dbReference type="Proteomes" id="UP000729913"/>
    </source>
</evidence>
<feature type="active site" description="Proton donor 1" evidence="5">
    <location>
        <position position="488"/>
    </location>
</feature>
<accession>A0A8J5R5N8</accession>
<feature type="glycosylation site" description="N-linked (GlcNAc...) asparagine; partial" evidence="6">
    <location>
        <position position="166"/>
    </location>
</feature>
<feature type="active site" description="Proton acceptor 1" evidence="5">
    <location>
        <position position="359"/>
    </location>
</feature>
<evidence type="ECO:0000256" key="1">
    <source>
        <dbReference type="ARBA" id="ARBA00008139"/>
    </source>
</evidence>
<dbReference type="PANTHER" id="PTHR10514:SF40">
    <property type="entry name" value="ANGIOTENSIN-CONVERTING ENZYME"/>
    <property type="match status" value="1"/>
</dbReference>
<feature type="binding site" evidence="8">
    <location>
        <position position="386"/>
    </location>
    <ligand>
        <name>Zn(2+)</name>
        <dbReference type="ChEBI" id="CHEBI:29105"/>
        <label>1</label>
        <note>catalytic</note>
    </ligand>
</feature>
<evidence type="ECO:0000256" key="7">
    <source>
        <dbReference type="PIRSR" id="PIRSR601548-2"/>
    </source>
</evidence>
<feature type="binding site" evidence="11">
    <location>
        <position position="358"/>
    </location>
    <ligand>
        <name>Zn(2+)</name>
        <dbReference type="ChEBI" id="CHEBI:29105"/>
        <label>2</label>
        <note>catalytic</note>
    </ligand>
</feature>
<dbReference type="Pfam" id="PF01401">
    <property type="entry name" value="Peptidase_M2"/>
    <property type="match status" value="2"/>
</dbReference>
<keyword evidence="8" id="KW-0479">Metal-binding</keyword>
<reference evidence="13" key="1">
    <citation type="submission" date="2020-03" db="EMBL/GenBank/DDBJ databases">
        <authorList>
            <person name="Chebbi M.A."/>
            <person name="Drezen J.M."/>
        </authorList>
    </citation>
    <scope>NUCLEOTIDE SEQUENCE</scope>
    <source>
        <tissue evidence="13">Whole body</tissue>
    </source>
</reference>
<evidence type="ECO:0000256" key="2">
    <source>
        <dbReference type="ARBA" id="ARBA00022729"/>
    </source>
</evidence>
<dbReference type="InterPro" id="IPR001548">
    <property type="entry name" value="Peptidase_M2"/>
</dbReference>
<feature type="active site" description="Proton donor 2" evidence="10">
    <location>
        <position position="488"/>
    </location>
</feature>
<keyword evidence="4 6" id="KW-0325">Glycoprotein</keyword>
<dbReference type="PROSITE" id="PS52011">
    <property type="entry name" value="PEPTIDASE_M2"/>
    <property type="match status" value="1"/>
</dbReference>
<keyword evidence="3 9" id="KW-1015">Disulfide bond</keyword>
<feature type="disulfide bond" evidence="9 12">
    <location>
        <begin position="163"/>
        <end position="171"/>
    </location>
</feature>
<feature type="binding site" evidence="8">
    <location>
        <position position="358"/>
    </location>
    <ligand>
        <name>Zn(2+)</name>
        <dbReference type="ChEBI" id="CHEBI:29105"/>
        <label>1</label>
        <note>catalytic</note>
    </ligand>
</feature>
<dbReference type="GO" id="GO:0005886">
    <property type="term" value="C:plasma membrane"/>
    <property type="evidence" value="ECO:0007669"/>
    <property type="project" value="TreeGrafter"/>
</dbReference>
<feature type="binding site" evidence="11">
    <location>
        <position position="362"/>
    </location>
    <ligand>
        <name>Zn(2+)</name>
        <dbReference type="ChEBI" id="CHEBI:29105"/>
        <label>2</label>
        <note>catalytic</note>
    </ligand>
</feature>
<keyword evidence="8" id="KW-0862">Zinc</keyword>
<comment type="caution">
    <text evidence="13">The sequence shown here is derived from an EMBL/GenBank/DDBJ whole genome shotgun (WGS) entry which is preliminary data.</text>
</comment>
<name>A0A8J5R5N8_9HYME</name>
<evidence type="ECO:0000256" key="5">
    <source>
        <dbReference type="PIRSR" id="PIRSR601548-1"/>
    </source>
</evidence>
<protein>
    <recommendedName>
        <fullName evidence="15">Angiotensin-converting enzyme</fullName>
    </recommendedName>
</protein>
<feature type="disulfide bond" evidence="9 12">
    <location>
        <begin position="327"/>
        <end position="345"/>
    </location>
</feature>
<dbReference type="EMBL" id="JAAOIC020000019">
    <property type="protein sequence ID" value="KAG8040987.1"/>
    <property type="molecule type" value="Genomic_DNA"/>
</dbReference>
<dbReference type="GO" id="GO:0008237">
    <property type="term" value="F:metallopeptidase activity"/>
    <property type="evidence" value="ECO:0007669"/>
    <property type="project" value="InterPro"/>
</dbReference>